<organism evidence="1 2">
    <name type="scientific">Hyaloperonospora arabidopsidis (strain Emoy2)</name>
    <name type="common">Downy mildew agent</name>
    <name type="synonym">Peronospora arabidopsidis</name>
    <dbReference type="NCBI Taxonomy" id="559515"/>
    <lineage>
        <taxon>Eukaryota</taxon>
        <taxon>Sar</taxon>
        <taxon>Stramenopiles</taxon>
        <taxon>Oomycota</taxon>
        <taxon>Peronosporomycetes</taxon>
        <taxon>Peronosporales</taxon>
        <taxon>Peronosporaceae</taxon>
        <taxon>Hyaloperonospora</taxon>
    </lineage>
</organism>
<dbReference type="VEuPathDB" id="FungiDB:HpaG806424"/>
<accession>M4BJ46</accession>
<keyword evidence="2" id="KW-1185">Reference proteome</keyword>
<reference evidence="2" key="1">
    <citation type="journal article" date="2010" name="Science">
        <title>Signatures of adaptation to obligate biotrophy in the Hyaloperonospora arabidopsidis genome.</title>
        <authorList>
            <person name="Baxter L."/>
            <person name="Tripathy S."/>
            <person name="Ishaque N."/>
            <person name="Boot N."/>
            <person name="Cabral A."/>
            <person name="Kemen E."/>
            <person name="Thines M."/>
            <person name="Ah-Fong A."/>
            <person name="Anderson R."/>
            <person name="Badejoko W."/>
            <person name="Bittner-Eddy P."/>
            <person name="Boore J.L."/>
            <person name="Chibucos M.C."/>
            <person name="Coates M."/>
            <person name="Dehal P."/>
            <person name="Delehaunty K."/>
            <person name="Dong S."/>
            <person name="Downton P."/>
            <person name="Dumas B."/>
            <person name="Fabro G."/>
            <person name="Fronick C."/>
            <person name="Fuerstenberg S.I."/>
            <person name="Fulton L."/>
            <person name="Gaulin E."/>
            <person name="Govers F."/>
            <person name="Hughes L."/>
            <person name="Humphray S."/>
            <person name="Jiang R.H."/>
            <person name="Judelson H."/>
            <person name="Kamoun S."/>
            <person name="Kyung K."/>
            <person name="Meijer H."/>
            <person name="Minx P."/>
            <person name="Morris P."/>
            <person name="Nelson J."/>
            <person name="Phuntumart V."/>
            <person name="Qutob D."/>
            <person name="Rehmany A."/>
            <person name="Rougon-Cardoso A."/>
            <person name="Ryden P."/>
            <person name="Torto-Alalibo T."/>
            <person name="Studholme D."/>
            <person name="Wang Y."/>
            <person name="Win J."/>
            <person name="Wood J."/>
            <person name="Clifton S.W."/>
            <person name="Rogers J."/>
            <person name="Van den Ackerveken G."/>
            <person name="Jones J.D."/>
            <person name="McDowell J.M."/>
            <person name="Beynon J."/>
            <person name="Tyler B.M."/>
        </authorList>
    </citation>
    <scope>NUCLEOTIDE SEQUENCE [LARGE SCALE GENOMIC DNA]</scope>
    <source>
        <strain evidence="2">Emoy2</strain>
    </source>
</reference>
<evidence type="ECO:0000313" key="1">
    <source>
        <dbReference type="EnsemblProtists" id="HpaP806424"/>
    </source>
</evidence>
<dbReference type="AlphaFoldDB" id="M4BJ46"/>
<proteinExistence type="predicted"/>
<sequence length="67" mass="7806">MAARNNRPNHNLYTASLMMSLKTNTYHYHPAIKDNSQMWAASRCTTWIPTRKMEMRNLCSATSHHVI</sequence>
<dbReference type="InParanoid" id="M4BJ46"/>
<name>M4BJ46_HYAAE</name>
<protein>
    <submittedName>
        <fullName evidence="1">Uncharacterized protein</fullName>
    </submittedName>
</protein>
<dbReference type="EnsemblProtists" id="HpaT806424">
    <property type="protein sequence ID" value="HpaP806424"/>
    <property type="gene ID" value="HpaG806424"/>
</dbReference>
<dbReference type="HOGENOM" id="CLU_2817939_0_0_1"/>
<dbReference type="EMBL" id="JH598312">
    <property type="status" value="NOT_ANNOTATED_CDS"/>
    <property type="molecule type" value="Genomic_DNA"/>
</dbReference>
<dbReference type="Proteomes" id="UP000011713">
    <property type="component" value="Unassembled WGS sequence"/>
</dbReference>
<reference evidence="1" key="2">
    <citation type="submission" date="2015-06" db="UniProtKB">
        <authorList>
            <consortium name="EnsemblProtists"/>
        </authorList>
    </citation>
    <scope>IDENTIFICATION</scope>
    <source>
        <strain evidence="1">Emoy2</strain>
    </source>
</reference>
<evidence type="ECO:0000313" key="2">
    <source>
        <dbReference type="Proteomes" id="UP000011713"/>
    </source>
</evidence>